<dbReference type="PANTHER" id="PTHR36449:SF1">
    <property type="entry name" value="ACETYLTRANSFERASE"/>
    <property type="match status" value="1"/>
</dbReference>
<name>C9RPY7_FIBSS</name>
<dbReference type="eggNOG" id="COG0454">
    <property type="taxonomic scope" value="Bacteria"/>
</dbReference>
<evidence type="ECO:0000313" key="7">
    <source>
        <dbReference type="Proteomes" id="UP000001497"/>
    </source>
</evidence>
<dbReference type="HOGENOM" id="CLU_101288_2_0_0"/>
<gene>
    <name evidence="4" type="ordered locus">Fisuc_1059</name>
    <name evidence="5" type="ordered locus">FSU_1514</name>
</gene>
<evidence type="ECO:0000313" key="6">
    <source>
        <dbReference type="Proteomes" id="UP000000517"/>
    </source>
</evidence>
<reference evidence="5" key="3">
    <citation type="submission" date="2010-08" db="EMBL/GenBank/DDBJ databases">
        <authorList>
            <person name="Durkin A.S."/>
            <person name="Nelson K.E."/>
            <person name="Morrison M."/>
            <person name="Forsberg C.W."/>
            <person name="Wilson D.B."/>
            <person name="Russell J.B."/>
            <person name="Cann I.K.O."/>
            <person name="Mackie R.I."/>
            <person name="White B.A."/>
        </authorList>
    </citation>
    <scope>NUCLEOTIDE SEQUENCE</scope>
    <source>
        <strain evidence="5">S85</strain>
    </source>
</reference>
<organism evidence="5 6">
    <name type="scientific">Fibrobacter succinogenes (strain ATCC 19169 / S85)</name>
    <dbReference type="NCBI Taxonomy" id="59374"/>
    <lineage>
        <taxon>Bacteria</taxon>
        <taxon>Pseudomonadati</taxon>
        <taxon>Fibrobacterota</taxon>
        <taxon>Fibrobacteria</taxon>
        <taxon>Fibrobacterales</taxon>
        <taxon>Fibrobacteraceae</taxon>
        <taxon>Fibrobacter</taxon>
    </lineage>
</organism>
<evidence type="ECO:0000256" key="3">
    <source>
        <dbReference type="ARBA" id="ARBA00023315"/>
    </source>
</evidence>
<dbReference type="STRING" id="59374.FSU_1514"/>
<keyword evidence="3" id="KW-0012">Acyltransferase</keyword>
<evidence type="ECO:0000313" key="5">
    <source>
        <dbReference type="EMBL" id="ADL25715.1"/>
    </source>
</evidence>
<evidence type="ECO:0000256" key="1">
    <source>
        <dbReference type="ARBA" id="ARBA00022649"/>
    </source>
</evidence>
<keyword evidence="1" id="KW-1277">Toxin-antitoxin system</keyword>
<evidence type="ECO:0000313" key="4">
    <source>
        <dbReference type="EMBL" id="ACX74664.1"/>
    </source>
</evidence>
<dbReference type="EMBL" id="CP001792">
    <property type="protein sequence ID" value="ACX74664.1"/>
    <property type="molecule type" value="Genomic_DNA"/>
</dbReference>
<evidence type="ECO:0000256" key="2">
    <source>
        <dbReference type="ARBA" id="ARBA00022679"/>
    </source>
</evidence>
<reference evidence="4 7" key="1">
    <citation type="submission" date="2009-10" db="EMBL/GenBank/DDBJ databases">
        <title>Complete sequence of Fibrobacter succinogenes subsp. succinogenes S85.</title>
        <authorList>
            <consortium name="US DOE Joint Genome Institute"/>
            <person name="Lucas S."/>
            <person name="Copeland A."/>
            <person name="Lapidus A."/>
            <person name="Glavina del Rio T."/>
            <person name="Tice H."/>
            <person name="Bruce D."/>
            <person name="Goodwin L."/>
            <person name="Pitluck S."/>
            <person name="Chertkov O."/>
            <person name="Detter J.C."/>
            <person name="Han C."/>
            <person name="Tapia R."/>
            <person name="Larimer F."/>
            <person name="Land M."/>
            <person name="Hauser L."/>
            <person name="Kyrpides N."/>
            <person name="Mikhailova N."/>
            <person name="Weimer P.J."/>
            <person name="Stevenson D.M."/>
            <person name="Boyum J."/>
            <person name="Brumm P.I."/>
            <person name="Mead D."/>
        </authorList>
    </citation>
    <scope>NUCLEOTIDE SEQUENCE [LARGE SCALE GENOMIC DNA]</scope>
    <source>
        <strain evidence="7">ATCC 19169 / S85</strain>
        <strain evidence="4">S85</strain>
    </source>
</reference>
<keyword evidence="2" id="KW-0808">Transferase</keyword>
<dbReference type="Proteomes" id="UP000000517">
    <property type="component" value="Chromosome"/>
</dbReference>
<dbReference type="AlphaFoldDB" id="C9RPY7"/>
<dbReference type="Gene3D" id="3.40.630.30">
    <property type="match status" value="1"/>
</dbReference>
<dbReference type="Proteomes" id="UP000001497">
    <property type="component" value="Chromosome"/>
</dbReference>
<protein>
    <submittedName>
        <fullName evidence="5">Uncharacterized protein</fullName>
    </submittedName>
</protein>
<keyword evidence="7" id="KW-1185">Reference proteome</keyword>
<proteinExistence type="predicted"/>
<dbReference type="KEGG" id="fsc:FSU_1514"/>
<accession>C9RPY7</accession>
<dbReference type="InterPro" id="IPR016181">
    <property type="entry name" value="Acyl_CoA_acyltransferase"/>
</dbReference>
<dbReference type="OrthoDB" id="9801191at2"/>
<dbReference type="KEGG" id="fsu:Fisuc_1059"/>
<dbReference type="PANTHER" id="PTHR36449">
    <property type="entry name" value="ACETYLTRANSFERASE-RELATED"/>
    <property type="match status" value="1"/>
</dbReference>
<sequence length="197" mass="22539">MAFLESNCIRTALTPSVLNRCNAFSCGNEDLDSFFSKDAVMYSQQLMGKTYVFVDSSTLKDVVCAFTVSNASIFTNYLPNARKKQIGKNLPWEKRDLIYPAVLIGRLGVGVPFKKQHVGSELLDYIKQWFVDPDNKTGCRYLVVDAYNLPIPLSFYEANGFRYMFSSEEQECQYRNIESSASLHTRMMYFDLMLLSN</sequence>
<dbReference type="EMBL" id="CP002158">
    <property type="protein sequence ID" value="ADL25715.1"/>
    <property type="molecule type" value="Genomic_DNA"/>
</dbReference>
<reference evidence="6" key="2">
    <citation type="submission" date="2010-08" db="EMBL/GenBank/DDBJ databases">
        <title>Complete sequence of Fibrobacter succinogenes subsp. succinogenes S85.</title>
        <authorList>
            <person name="Durkin A.S."/>
            <person name="Nelson K.E."/>
            <person name="Morrison M."/>
            <person name="Forsberg C.W."/>
            <person name="Wilson D.B."/>
            <person name="Russell J.B."/>
            <person name="Cann I.K.O."/>
            <person name="Mackie R.I."/>
            <person name="White B.A."/>
        </authorList>
    </citation>
    <scope>NUCLEOTIDE SEQUENCE [LARGE SCALE GENOMIC DNA]</scope>
    <source>
        <strain evidence="6">ATCC 19169 / S85</strain>
    </source>
</reference>
<dbReference type="SUPFAM" id="SSF55729">
    <property type="entry name" value="Acyl-CoA N-acyltransferases (Nat)"/>
    <property type="match status" value="1"/>
</dbReference>
<dbReference type="GO" id="GO:0016746">
    <property type="term" value="F:acyltransferase activity"/>
    <property type="evidence" value="ECO:0007669"/>
    <property type="project" value="UniProtKB-KW"/>
</dbReference>
<dbReference type="RefSeq" id="WP_014545796.1">
    <property type="nucleotide sequence ID" value="NC_013410.1"/>
</dbReference>